<dbReference type="GO" id="GO:0008983">
    <property type="term" value="F:protein-glutamate O-methyltransferase activity"/>
    <property type="evidence" value="ECO:0007669"/>
    <property type="project" value="UniProtKB-EC"/>
</dbReference>
<evidence type="ECO:0000256" key="1">
    <source>
        <dbReference type="PROSITE-ProRule" id="PRU00050"/>
    </source>
</evidence>
<feature type="domain" description="PAS" evidence="4">
    <location>
        <begin position="1021"/>
        <end position="1086"/>
    </location>
</feature>
<dbReference type="GO" id="GO:0000156">
    <property type="term" value="F:phosphorelay response regulator activity"/>
    <property type="evidence" value="ECO:0007669"/>
    <property type="project" value="InterPro"/>
</dbReference>
<keyword evidence="2" id="KW-0175">Coiled coil</keyword>
<dbReference type="InterPro" id="IPR022641">
    <property type="entry name" value="CheR_N"/>
</dbReference>
<dbReference type="GO" id="GO:0046983">
    <property type="term" value="F:protein dimerization activity"/>
    <property type="evidence" value="ECO:0007669"/>
    <property type="project" value="InterPro"/>
</dbReference>
<dbReference type="InterPro" id="IPR001610">
    <property type="entry name" value="PAC"/>
</dbReference>
<dbReference type="Pfam" id="PF01739">
    <property type="entry name" value="CheR"/>
    <property type="match status" value="1"/>
</dbReference>
<feature type="region of interest" description="Disordered" evidence="3">
    <location>
        <begin position="654"/>
        <end position="691"/>
    </location>
</feature>
<dbReference type="Pfam" id="PF13596">
    <property type="entry name" value="PAS_10"/>
    <property type="match status" value="1"/>
</dbReference>
<dbReference type="SUPFAM" id="SSF53335">
    <property type="entry name" value="S-adenosyl-L-methionine-dependent methyltransferases"/>
    <property type="match status" value="1"/>
</dbReference>
<dbReference type="InterPro" id="IPR003594">
    <property type="entry name" value="HATPase_dom"/>
</dbReference>
<dbReference type="InterPro" id="IPR000673">
    <property type="entry name" value="Sig_transdc_resp-reg_Me-estase"/>
</dbReference>
<dbReference type="PROSITE" id="PS50112">
    <property type="entry name" value="PAS"/>
    <property type="match status" value="2"/>
</dbReference>
<dbReference type="Pfam" id="PF03705">
    <property type="entry name" value="CheR_N"/>
    <property type="match status" value="1"/>
</dbReference>
<dbReference type="Pfam" id="PF08448">
    <property type="entry name" value="PAS_4"/>
    <property type="match status" value="1"/>
</dbReference>
<dbReference type="Proteomes" id="UP000315440">
    <property type="component" value="Unassembled WGS sequence"/>
</dbReference>
<dbReference type="OrthoDB" id="288469at2"/>
<dbReference type="SUPFAM" id="SSF55874">
    <property type="entry name" value="ATPase domain of HSP90 chaperone/DNA topoisomerase II/histidine kinase"/>
    <property type="match status" value="1"/>
</dbReference>
<evidence type="ECO:0000259" key="7">
    <source>
        <dbReference type="PROSITE" id="PS50123"/>
    </source>
</evidence>
<evidence type="ECO:0000259" key="6">
    <source>
        <dbReference type="PROSITE" id="PS50122"/>
    </source>
</evidence>
<keyword evidence="9" id="KW-1185">Reference proteome</keyword>
<dbReference type="GO" id="GO:0016020">
    <property type="term" value="C:membrane"/>
    <property type="evidence" value="ECO:0007669"/>
    <property type="project" value="InterPro"/>
</dbReference>
<dbReference type="Pfam" id="PF13185">
    <property type="entry name" value="GAF_2"/>
    <property type="match status" value="1"/>
</dbReference>
<dbReference type="SUPFAM" id="SSF47757">
    <property type="entry name" value="Chemotaxis receptor methyltransferase CheR, N-terminal domain"/>
    <property type="match status" value="1"/>
</dbReference>
<dbReference type="InterPro" id="IPR029016">
    <property type="entry name" value="GAF-like_dom_sf"/>
</dbReference>
<dbReference type="Gene3D" id="3.40.50.180">
    <property type="entry name" value="Methylesterase CheB, C-terminal domain"/>
    <property type="match status" value="1"/>
</dbReference>
<dbReference type="InterPro" id="IPR029063">
    <property type="entry name" value="SAM-dependent_MTases_sf"/>
</dbReference>
<dbReference type="CDD" id="cd16917">
    <property type="entry name" value="HATPase_UhpB-NarQ-NarX-like"/>
    <property type="match status" value="1"/>
</dbReference>
<feature type="active site" evidence="1">
    <location>
        <position position="166"/>
    </location>
</feature>
<proteinExistence type="predicted"/>
<dbReference type="PRINTS" id="PR00996">
    <property type="entry name" value="CHERMTFRASE"/>
</dbReference>
<feature type="compositionally biased region" description="Basic residues" evidence="3">
    <location>
        <begin position="1"/>
        <end position="13"/>
    </location>
</feature>
<dbReference type="Pfam" id="PF08447">
    <property type="entry name" value="PAS_3"/>
    <property type="match status" value="1"/>
</dbReference>
<dbReference type="EMBL" id="SJPQ01000001">
    <property type="protein sequence ID" value="TWT90346.1"/>
    <property type="molecule type" value="Genomic_DNA"/>
</dbReference>
<dbReference type="Gene3D" id="3.40.50.150">
    <property type="entry name" value="Vaccinia Virus protein VP39"/>
    <property type="match status" value="1"/>
</dbReference>
<dbReference type="SMART" id="SM00086">
    <property type="entry name" value="PAC"/>
    <property type="match status" value="2"/>
</dbReference>
<dbReference type="EC" id="2.1.1.80" evidence="8"/>
<evidence type="ECO:0000256" key="3">
    <source>
        <dbReference type="SAM" id="MobiDB-lite"/>
    </source>
</evidence>
<name>A0A5C5ZSZ7_9BACT</name>
<dbReference type="Gene3D" id="3.30.565.10">
    <property type="entry name" value="Histidine kinase-like ATPase, C-terminal domain"/>
    <property type="match status" value="1"/>
</dbReference>
<gene>
    <name evidence="8" type="primary">cheR</name>
    <name evidence="8" type="ORF">Mal64_07350</name>
</gene>
<comment type="caution">
    <text evidence="8">The sequence shown here is derived from an EMBL/GenBank/DDBJ whole genome shotgun (WGS) entry which is preliminary data.</text>
</comment>
<dbReference type="SUPFAM" id="SSF55781">
    <property type="entry name" value="GAF domain-like"/>
    <property type="match status" value="1"/>
</dbReference>
<dbReference type="InterPro" id="IPR003018">
    <property type="entry name" value="GAF"/>
</dbReference>
<keyword evidence="8" id="KW-0489">Methyltransferase</keyword>
<dbReference type="InterPro" id="IPR013655">
    <property type="entry name" value="PAS_fold_3"/>
</dbReference>
<dbReference type="Gene3D" id="3.30.450.20">
    <property type="entry name" value="PAS domain"/>
    <property type="match status" value="3"/>
</dbReference>
<dbReference type="Pfam" id="PF07730">
    <property type="entry name" value="HisKA_3"/>
    <property type="match status" value="1"/>
</dbReference>
<dbReference type="PROSITE" id="PS50113">
    <property type="entry name" value="PAC"/>
    <property type="match status" value="2"/>
</dbReference>
<dbReference type="GO" id="GO:0008984">
    <property type="term" value="F:protein-glutamate methylesterase activity"/>
    <property type="evidence" value="ECO:0007669"/>
    <property type="project" value="InterPro"/>
</dbReference>
<dbReference type="InterPro" id="IPR022642">
    <property type="entry name" value="CheR_C"/>
</dbReference>
<dbReference type="SUPFAM" id="SSF55785">
    <property type="entry name" value="PYP-like sensor domain (PAS domain)"/>
    <property type="match status" value="3"/>
</dbReference>
<dbReference type="GO" id="GO:0005737">
    <property type="term" value="C:cytoplasm"/>
    <property type="evidence" value="ECO:0007669"/>
    <property type="project" value="InterPro"/>
</dbReference>
<dbReference type="GO" id="GO:0000155">
    <property type="term" value="F:phosphorelay sensor kinase activity"/>
    <property type="evidence" value="ECO:0007669"/>
    <property type="project" value="InterPro"/>
</dbReference>
<feature type="domain" description="CheR-type methyltransferase" evidence="7">
    <location>
        <begin position="251"/>
        <end position="505"/>
    </location>
</feature>
<dbReference type="Pfam" id="PF02518">
    <property type="entry name" value="HATPase_c"/>
    <property type="match status" value="1"/>
</dbReference>
<dbReference type="SMART" id="SM00091">
    <property type="entry name" value="PAS"/>
    <property type="match status" value="4"/>
</dbReference>
<dbReference type="InterPro" id="IPR000014">
    <property type="entry name" value="PAS"/>
</dbReference>
<keyword evidence="1" id="KW-0145">Chemotaxis</keyword>
<dbReference type="Gene3D" id="1.20.5.1930">
    <property type="match status" value="1"/>
</dbReference>
<evidence type="ECO:0000256" key="2">
    <source>
        <dbReference type="SAM" id="Coils"/>
    </source>
</evidence>
<dbReference type="SMART" id="SM00138">
    <property type="entry name" value="MeTrc"/>
    <property type="match status" value="1"/>
</dbReference>
<feature type="region of interest" description="Disordered" evidence="3">
    <location>
        <begin position="1"/>
        <end position="31"/>
    </location>
</feature>
<dbReference type="InterPro" id="IPR036890">
    <property type="entry name" value="HATPase_C_sf"/>
</dbReference>
<dbReference type="SMART" id="SM00065">
    <property type="entry name" value="GAF"/>
    <property type="match status" value="1"/>
</dbReference>
<feature type="compositionally biased region" description="Basic and acidic residues" evidence="3">
    <location>
        <begin position="682"/>
        <end position="691"/>
    </location>
</feature>
<dbReference type="GO" id="GO:0032259">
    <property type="term" value="P:methylation"/>
    <property type="evidence" value="ECO:0007669"/>
    <property type="project" value="UniProtKB-KW"/>
</dbReference>
<dbReference type="PANTHER" id="PTHR24422:SF27">
    <property type="entry name" value="PROTEIN-GLUTAMATE O-METHYLTRANSFERASE"/>
    <property type="match status" value="1"/>
</dbReference>
<evidence type="ECO:0000259" key="5">
    <source>
        <dbReference type="PROSITE" id="PS50113"/>
    </source>
</evidence>
<feature type="domain" description="PAS" evidence="4">
    <location>
        <begin position="897"/>
        <end position="947"/>
    </location>
</feature>
<dbReference type="GO" id="GO:0006935">
    <property type="term" value="P:chemotaxis"/>
    <property type="evidence" value="ECO:0007669"/>
    <property type="project" value="UniProtKB-UniRule"/>
</dbReference>
<feature type="domain" description="CheB-type methylesterase" evidence="6">
    <location>
        <begin position="41"/>
        <end position="224"/>
    </location>
</feature>
<dbReference type="Pfam" id="PF01339">
    <property type="entry name" value="CheB_methylest"/>
    <property type="match status" value="1"/>
</dbReference>
<sequence length="1549" mass="173508">MAKKKASKPKKQGVHLPVGENQPSANEVRPTVGNSPERFCLVGIGASAGGLAALKSFFADVPEGSGLAFVVVVHLSPEHKSHLAELLQPHVKIPVQQVTETVRLEPDHVYVIPPGANLDAVDTHLRLTELEASRQERAPIDHFFRTLAQTHDGQSIGVVLTGTGSDGTLGLREIKEMGGLVVVQDPSDAEYDGMPQSAVATGLVDLVLPLAEIPAALLKFVGTRPRLPKPEEGETLSDDTRRLLQTVFSQIRARTGRDFTAYKRSTILRRITRRMQVNQIEELGAYVELLRASAEEVRTLAEDLLITVTNFFRDAEVFERLEKHVVPALFDRGDPDQPLRVWSVGCATGEEAYSLAILLLEEAARRDAPRPIQVFASDLHERSLHKAREGFYPGDIETDVSPERLERFFEKEDGGYRIRKEVRDLVVFAPHNLLGDPPFSRLDLISCRNLLIYLQRDLQPSVIELFHYALRGEGRLVLGTAETLEASELFELEDKRCCVYRRRNVPAPEPRLPVFPQTPLRLMNDAARSAPPAENVSYGVLHQRLVEQFAPPSLLVSSENKVLHVSASAGRYLEHPGGEMTTGVFKLVREELRLELRAALATAREGGRPTSSKPIHVRFNGHVGRVVVHVQPSQDGLRHALVIFEELEAAAPNAEAPAAVPGDSPAQRKAAPQPGEGSDSQGRPDDGSDAIGESRVHELETELSLSMQRTQSIIEEYETGQEELRASNEELQSANEELRSTLEELETSKEELQSMNEELQTVNQENRHKVDELAQLSSDLQNLLAATDIATLFLDRDLRILRFTPQIAELFNIRLADRGRRLGDFTHRLTHDGLQEDARGVLKTLVPVEREVADDEGRWFLTRLLPYRSDDDRIEGVVITFVDISSRKKYELKLEQAKEYSEQIIQTLPEPLLVLTPELRVRSANEAFYEHFGVARDKTLGRKIYDLGNQQWDIAPLRRLLEEVLPDNHVFHGYEVEHTFEGLGRRVMLLNARRLEDQQLILLGIHDITELSDSARALRESEAEYRALFESAAVGNYEADVATGRFLRVNRRFCELTGYSEEELQTKTFLEVTHPDDRADNSKTVEAFRADPHGAFVIEKRYVRKDGKPVWIHLTARLIEGDGRPRRYFCSVFDISDRRRVEDELKTLNESLELQISKRTEMLSLLQDVTRAANEARTVEEAMRAAMQRLVRYNGWRVGHLWLRAEHDGRELVGSGIWHVTDWPGKSESAWRAFQQQCELGSFPADELPLNETLRSATPCWIDDLNASTDPRRGNAIGAGLEAAVGYPVTIEGDVVAVLEFLADHPTTREERFLEIMPHVGSQLGHVIERKRIDRLVADATEREQRRIGQDIHDGVGQELTGLRYLTKTHQDTLTAAGYEEAEVAGRIMQGLGTVQRQLRTIVRELVPVEVDREGLVSALRSLAQRTTEGYEVACEFECDAPLAVENTLLATHVYRIAQEAVANAVRHSEAAHVLILLESTDGELRLQVLDDGIGMPATPADGFGLRGMAFRAELIGGHLAFEPRPQGGTVVRCWAPHRGHVDGKGYRR</sequence>
<dbReference type="PROSITE" id="PS50123">
    <property type="entry name" value="CHER"/>
    <property type="match status" value="1"/>
</dbReference>
<feature type="coiled-coil region" evidence="2">
    <location>
        <begin position="1138"/>
        <end position="1189"/>
    </location>
</feature>
<feature type="active site" evidence="1">
    <location>
        <position position="74"/>
    </location>
</feature>
<feature type="coiled-coil region" evidence="2">
    <location>
        <begin position="714"/>
        <end position="772"/>
    </location>
</feature>
<accession>A0A5C5ZSZ7</accession>
<dbReference type="CDD" id="cd00130">
    <property type="entry name" value="PAS"/>
    <property type="match status" value="2"/>
</dbReference>
<dbReference type="InterPro" id="IPR050903">
    <property type="entry name" value="Bact_Chemotaxis_MeTrfase"/>
</dbReference>
<protein>
    <submittedName>
        <fullName evidence="8">Chemotaxis protein methyltransferase</fullName>
        <ecNumber evidence="8">2.1.1.80</ecNumber>
    </submittedName>
</protein>
<dbReference type="InterPro" id="IPR035965">
    <property type="entry name" value="PAS-like_dom_sf"/>
</dbReference>
<dbReference type="InterPro" id="IPR000700">
    <property type="entry name" value="PAS-assoc_C"/>
</dbReference>
<evidence type="ECO:0000259" key="4">
    <source>
        <dbReference type="PROSITE" id="PS50112"/>
    </source>
</evidence>
<dbReference type="NCBIfam" id="TIGR00229">
    <property type="entry name" value="sensory_box"/>
    <property type="match status" value="2"/>
</dbReference>
<evidence type="ECO:0000313" key="9">
    <source>
        <dbReference type="Proteomes" id="UP000315440"/>
    </source>
</evidence>
<dbReference type="PROSITE" id="PS50122">
    <property type="entry name" value="CHEB"/>
    <property type="match status" value="1"/>
</dbReference>
<feature type="active site" evidence="1">
    <location>
        <position position="47"/>
    </location>
</feature>
<keyword evidence="8" id="KW-0808">Transferase</keyword>
<dbReference type="RefSeq" id="WP_146397145.1">
    <property type="nucleotide sequence ID" value="NZ_SJPQ01000001.1"/>
</dbReference>
<dbReference type="InterPro" id="IPR011712">
    <property type="entry name" value="Sig_transdc_His_kin_sub3_dim/P"/>
</dbReference>
<organism evidence="8 9">
    <name type="scientific">Pseudobythopirellula maris</name>
    <dbReference type="NCBI Taxonomy" id="2527991"/>
    <lineage>
        <taxon>Bacteria</taxon>
        <taxon>Pseudomonadati</taxon>
        <taxon>Planctomycetota</taxon>
        <taxon>Planctomycetia</taxon>
        <taxon>Pirellulales</taxon>
        <taxon>Lacipirellulaceae</taxon>
        <taxon>Pseudobythopirellula</taxon>
    </lineage>
</organism>
<dbReference type="PANTHER" id="PTHR24422">
    <property type="entry name" value="CHEMOTAXIS PROTEIN METHYLTRANSFERASE"/>
    <property type="match status" value="1"/>
</dbReference>
<feature type="domain" description="PAC" evidence="5">
    <location>
        <begin position="842"/>
        <end position="896"/>
    </location>
</feature>
<feature type="domain" description="PAC" evidence="5">
    <location>
        <begin position="1096"/>
        <end position="1147"/>
    </location>
</feature>
<dbReference type="CDD" id="cd16434">
    <property type="entry name" value="CheB-CheR_fusion"/>
    <property type="match status" value="1"/>
</dbReference>
<evidence type="ECO:0000313" key="8">
    <source>
        <dbReference type="EMBL" id="TWT90346.1"/>
    </source>
</evidence>
<dbReference type="InterPro" id="IPR035909">
    <property type="entry name" value="CheB_C"/>
</dbReference>
<dbReference type="Gene3D" id="3.30.450.40">
    <property type="match status" value="1"/>
</dbReference>
<dbReference type="InterPro" id="IPR000780">
    <property type="entry name" value="CheR_MeTrfase"/>
</dbReference>
<keyword evidence="1" id="KW-0378">Hydrolase</keyword>
<dbReference type="SUPFAM" id="SSF52738">
    <property type="entry name" value="Methylesterase CheB, C-terminal domain"/>
    <property type="match status" value="1"/>
</dbReference>
<reference evidence="8 9" key="1">
    <citation type="submission" date="2019-02" db="EMBL/GenBank/DDBJ databases">
        <title>Deep-cultivation of Planctomycetes and their phenomic and genomic characterization uncovers novel biology.</title>
        <authorList>
            <person name="Wiegand S."/>
            <person name="Jogler M."/>
            <person name="Boedeker C."/>
            <person name="Pinto D."/>
            <person name="Vollmers J."/>
            <person name="Rivas-Marin E."/>
            <person name="Kohn T."/>
            <person name="Peeters S.H."/>
            <person name="Heuer A."/>
            <person name="Rast P."/>
            <person name="Oberbeckmann S."/>
            <person name="Bunk B."/>
            <person name="Jeske O."/>
            <person name="Meyerdierks A."/>
            <person name="Storesund J.E."/>
            <person name="Kallscheuer N."/>
            <person name="Luecker S."/>
            <person name="Lage O.M."/>
            <person name="Pohl T."/>
            <person name="Merkel B.J."/>
            <person name="Hornburger P."/>
            <person name="Mueller R.-W."/>
            <person name="Bruemmer F."/>
            <person name="Labrenz M."/>
            <person name="Spormann A.M."/>
            <person name="Op Den Camp H."/>
            <person name="Overmann J."/>
            <person name="Amann R."/>
            <person name="Jetten M.S.M."/>
            <person name="Mascher T."/>
            <person name="Medema M.H."/>
            <person name="Devos D.P."/>
            <person name="Kaster A.-K."/>
            <person name="Ovreas L."/>
            <person name="Rohde M."/>
            <person name="Galperin M.Y."/>
            <person name="Jogler C."/>
        </authorList>
    </citation>
    <scope>NUCLEOTIDE SEQUENCE [LARGE SCALE GENOMIC DNA]</scope>
    <source>
        <strain evidence="8 9">Mal64</strain>
    </source>
</reference>
<dbReference type="SMART" id="SM00387">
    <property type="entry name" value="HATPase_c"/>
    <property type="match status" value="1"/>
</dbReference>
<dbReference type="InterPro" id="IPR013656">
    <property type="entry name" value="PAS_4"/>
</dbReference>